<dbReference type="EMBL" id="MLJW01004152">
    <property type="protein sequence ID" value="OIQ70540.1"/>
    <property type="molecule type" value="Genomic_DNA"/>
</dbReference>
<dbReference type="PANTHER" id="PTHR48207:SF3">
    <property type="entry name" value="SUCCINATE--HYDROXYMETHYLGLUTARATE COA-TRANSFERASE"/>
    <property type="match status" value="1"/>
</dbReference>
<dbReference type="Gene3D" id="3.30.1540.10">
    <property type="entry name" value="formyl-coa transferase, domain 3"/>
    <property type="match status" value="1"/>
</dbReference>
<evidence type="ECO:0000256" key="1">
    <source>
        <dbReference type="ARBA" id="ARBA00022679"/>
    </source>
</evidence>
<gene>
    <name evidence="3" type="primary">frc_14</name>
    <name evidence="3" type="ORF">GALL_478460</name>
</gene>
<reference evidence="3" key="1">
    <citation type="submission" date="2016-10" db="EMBL/GenBank/DDBJ databases">
        <title>Sequence of Gallionella enrichment culture.</title>
        <authorList>
            <person name="Poehlein A."/>
            <person name="Muehling M."/>
            <person name="Daniel R."/>
        </authorList>
    </citation>
    <scope>NUCLEOTIDE SEQUENCE</scope>
</reference>
<keyword evidence="1 3" id="KW-0808">Transferase</keyword>
<organism evidence="3">
    <name type="scientific">mine drainage metagenome</name>
    <dbReference type="NCBI Taxonomy" id="410659"/>
    <lineage>
        <taxon>unclassified sequences</taxon>
        <taxon>metagenomes</taxon>
        <taxon>ecological metagenomes</taxon>
    </lineage>
</organism>
<dbReference type="InterPro" id="IPR023606">
    <property type="entry name" value="CoA-Trfase_III_dom_1_sf"/>
</dbReference>
<dbReference type="InterPro" id="IPR050483">
    <property type="entry name" value="CoA-transferase_III_domain"/>
</dbReference>
<name>A0A1J5PSG6_9ZZZZ</name>
<accession>A0A1J5PSG6</accession>
<protein>
    <submittedName>
        <fullName evidence="3">Formyl-coenzyme A transferase</fullName>
        <ecNumber evidence="3">2.8.3.16</ecNumber>
    </submittedName>
</protein>
<dbReference type="InterPro" id="IPR003673">
    <property type="entry name" value="CoA-Trfase_fam_III"/>
</dbReference>
<proteinExistence type="predicted"/>
<feature type="region of interest" description="Disordered" evidence="2">
    <location>
        <begin position="205"/>
        <end position="224"/>
    </location>
</feature>
<dbReference type="AlphaFoldDB" id="A0A1J5PSG6"/>
<dbReference type="Gene3D" id="3.40.50.10540">
    <property type="entry name" value="Crotonobetainyl-coa:carnitine coa-transferase, domain 1"/>
    <property type="match status" value="1"/>
</dbReference>
<dbReference type="GO" id="GO:0033608">
    <property type="term" value="F:formyl-CoA transferase activity"/>
    <property type="evidence" value="ECO:0007669"/>
    <property type="project" value="UniProtKB-EC"/>
</dbReference>
<evidence type="ECO:0000313" key="3">
    <source>
        <dbReference type="EMBL" id="OIQ70540.1"/>
    </source>
</evidence>
<comment type="caution">
    <text evidence="3">The sequence shown here is derived from an EMBL/GenBank/DDBJ whole genome shotgun (WGS) entry which is preliminary data.</text>
</comment>
<dbReference type="PANTHER" id="PTHR48207">
    <property type="entry name" value="SUCCINATE--HYDROXYMETHYLGLUTARATE COA-TRANSFERASE"/>
    <property type="match status" value="1"/>
</dbReference>
<evidence type="ECO:0000256" key="2">
    <source>
        <dbReference type="SAM" id="MobiDB-lite"/>
    </source>
</evidence>
<dbReference type="EC" id="2.8.3.16" evidence="3"/>
<dbReference type="InterPro" id="IPR044855">
    <property type="entry name" value="CoA-Trfase_III_dom3_sf"/>
</dbReference>
<dbReference type="SUPFAM" id="SSF89796">
    <property type="entry name" value="CoA-transferase family III (CaiB/BaiF)"/>
    <property type="match status" value="1"/>
</dbReference>
<dbReference type="Pfam" id="PF02515">
    <property type="entry name" value="CoA_transf_3"/>
    <property type="match status" value="1"/>
</dbReference>
<sequence>MTGEPDSPPTKTGYSAVDNSAGMMGALGLVAKLVQRQGGQVDVAMYDVMLSQLNYIAAAWLNSGVKPRRYAHSAHPYMVPAQVFPTRDGWLTLFITHDDFWRRFSLEAGQPQWLTDERFASMEARRANRDAVIEAIATVLQGSTAQGWMSRLVPLGVVAAEVSTLEHALTSAQTQSRNMVVEIATPDGTIRSIGNPMKTGAAEAFRPPPLLGEHNDLLSPAVTS</sequence>